<dbReference type="AlphaFoldDB" id="A0A1H1XCT8"/>
<feature type="transmembrane region" description="Helical" evidence="1">
    <location>
        <begin position="99"/>
        <end position="120"/>
    </location>
</feature>
<keyword evidence="3" id="KW-1185">Reference proteome</keyword>
<dbReference type="RefSeq" id="WP_090275539.1">
    <property type="nucleotide sequence ID" value="NZ_LT629748.1"/>
</dbReference>
<organism evidence="2 3">
    <name type="scientific">Halopseudomonas litoralis</name>
    <dbReference type="NCBI Taxonomy" id="797277"/>
    <lineage>
        <taxon>Bacteria</taxon>
        <taxon>Pseudomonadati</taxon>
        <taxon>Pseudomonadota</taxon>
        <taxon>Gammaproteobacteria</taxon>
        <taxon>Pseudomonadales</taxon>
        <taxon>Pseudomonadaceae</taxon>
        <taxon>Halopseudomonas</taxon>
    </lineage>
</organism>
<dbReference type="EMBL" id="LT629748">
    <property type="protein sequence ID" value="SDT06871.1"/>
    <property type="molecule type" value="Genomic_DNA"/>
</dbReference>
<proteinExistence type="predicted"/>
<evidence type="ECO:0000256" key="1">
    <source>
        <dbReference type="SAM" id="Phobius"/>
    </source>
</evidence>
<dbReference type="STRING" id="797277.SAMN05216198_3572"/>
<evidence type="ECO:0000313" key="3">
    <source>
        <dbReference type="Proteomes" id="UP000243426"/>
    </source>
</evidence>
<keyword evidence="1" id="KW-0812">Transmembrane</keyword>
<dbReference type="OrthoDB" id="7019152at2"/>
<keyword evidence="1" id="KW-1133">Transmembrane helix</keyword>
<evidence type="ECO:0000313" key="2">
    <source>
        <dbReference type="EMBL" id="SDT06871.1"/>
    </source>
</evidence>
<gene>
    <name evidence="2" type="ORF">SAMN05216198_3572</name>
</gene>
<feature type="transmembrane region" description="Helical" evidence="1">
    <location>
        <begin position="6"/>
        <end position="29"/>
    </location>
</feature>
<keyword evidence="1" id="KW-0472">Membrane</keyword>
<sequence length="128" mass="14732">MSVAATIYSVLNLVVLTWAFLALVMWFYIAYTKMDVMLRHLSNCQAIQFRVPYFGKGPIGRFLMLSEIIGVVRTPAWYLKQGIADPDDIKNFPPKLKRLLVIQYNLILIPGIGMFILWSVGKYMGWLK</sequence>
<reference evidence="3" key="1">
    <citation type="submission" date="2016-10" db="EMBL/GenBank/DDBJ databases">
        <authorList>
            <person name="Varghese N."/>
            <person name="Submissions S."/>
        </authorList>
    </citation>
    <scope>NUCLEOTIDE SEQUENCE [LARGE SCALE GENOMIC DNA]</scope>
    <source>
        <strain evidence="3">2SM5</strain>
    </source>
</reference>
<accession>A0A1H1XCT8</accession>
<name>A0A1H1XCT8_9GAMM</name>
<protein>
    <submittedName>
        <fullName evidence="2">Uncharacterized protein</fullName>
    </submittedName>
</protein>
<dbReference type="Proteomes" id="UP000243426">
    <property type="component" value="Chromosome I"/>
</dbReference>